<organism evidence="2 3">
    <name type="scientific">Peronospora matthiolae</name>
    <dbReference type="NCBI Taxonomy" id="2874970"/>
    <lineage>
        <taxon>Eukaryota</taxon>
        <taxon>Sar</taxon>
        <taxon>Stramenopiles</taxon>
        <taxon>Oomycota</taxon>
        <taxon>Peronosporomycetes</taxon>
        <taxon>Peronosporales</taxon>
        <taxon>Peronosporaceae</taxon>
        <taxon>Peronospora</taxon>
    </lineage>
</organism>
<sequence length="264" mass="28011">MASSPPALQRPRVRHPPPSARRLASRQRLGVPPRRSAAPQDPRAFVGIPGRAGVTLPDRVSLQDMDRPTERRLPGCLQAAPGFYNMHYDYGHLRSSALPDVGGPQDTANAEAGPGRVASMLPDRVQHGLPQSIGSPAPDGPVAVQDPPDVAARPGRAAEMLPDRGTDGFALAVFTARALGATRGPGDPEDDSSSDRDGRLMDDDAEATTAASDDDRLGQVATELPARAGYTAVATAPPVGMPRYHQRGRVHCSNCLCFFFPTYL</sequence>
<dbReference type="EMBL" id="CAKLBY020000390">
    <property type="protein sequence ID" value="CAK7948015.1"/>
    <property type="molecule type" value="Genomic_DNA"/>
</dbReference>
<comment type="caution">
    <text evidence="2">The sequence shown here is derived from an EMBL/GenBank/DDBJ whole genome shotgun (WGS) entry which is preliminary data.</text>
</comment>
<dbReference type="Proteomes" id="UP001162060">
    <property type="component" value="Unassembled WGS sequence"/>
</dbReference>
<evidence type="ECO:0000256" key="1">
    <source>
        <dbReference type="SAM" id="MobiDB-lite"/>
    </source>
</evidence>
<reference evidence="2" key="1">
    <citation type="submission" date="2024-01" db="EMBL/GenBank/DDBJ databases">
        <authorList>
            <person name="Webb A."/>
        </authorList>
    </citation>
    <scope>NUCLEOTIDE SEQUENCE</scope>
    <source>
        <strain evidence="2">Pm1</strain>
    </source>
</reference>
<evidence type="ECO:0000313" key="3">
    <source>
        <dbReference type="Proteomes" id="UP001162060"/>
    </source>
</evidence>
<evidence type="ECO:0000313" key="2">
    <source>
        <dbReference type="EMBL" id="CAK7948015.1"/>
    </source>
</evidence>
<feature type="region of interest" description="Disordered" evidence="1">
    <location>
        <begin position="129"/>
        <end position="153"/>
    </location>
</feature>
<accession>A0AAV1VP72</accession>
<proteinExistence type="predicted"/>
<dbReference type="AlphaFoldDB" id="A0AAV1VP72"/>
<feature type="region of interest" description="Disordered" evidence="1">
    <location>
        <begin position="180"/>
        <end position="200"/>
    </location>
</feature>
<gene>
    <name evidence="2" type="ORF">PM001_LOCUS33165</name>
</gene>
<name>A0AAV1VP72_9STRA</name>
<protein>
    <submittedName>
        <fullName evidence="2">Uncharacterized protein</fullName>
    </submittedName>
</protein>
<feature type="region of interest" description="Disordered" evidence="1">
    <location>
        <begin position="1"/>
        <end position="53"/>
    </location>
</feature>